<dbReference type="EMBL" id="ML993959">
    <property type="protein sequence ID" value="KAF2201846.1"/>
    <property type="molecule type" value="Genomic_DNA"/>
</dbReference>
<name>A0A9P4MSV4_9PLEO</name>
<feature type="region of interest" description="Disordered" evidence="1">
    <location>
        <begin position="178"/>
        <end position="231"/>
    </location>
</feature>
<evidence type="ECO:0000313" key="3">
    <source>
        <dbReference type="Proteomes" id="UP000799536"/>
    </source>
</evidence>
<accession>A0A9P4MSV4</accession>
<dbReference type="Proteomes" id="UP000799536">
    <property type="component" value="Unassembled WGS sequence"/>
</dbReference>
<keyword evidence="3" id="KW-1185">Reference proteome</keyword>
<feature type="compositionally biased region" description="Basic residues" evidence="1">
    <location>
        <begin position="200"/>
        <end position="219"/>
    </location>
</feature>
<evidence type="ECO:0000313" key="2">
    <source>
        <dbReference type="EMBL" id="KAF2201846.1"/>
    </source>
</evidence>
<dbReference type="AlphaFoldDB" id="A0A9P4MSV4"/>
<gene>
    <name evidence="2" type="ORF">GQ43DRAFT_431272</name>
</gene>
<organism evidence="2 3">
    <name type="scientific">Delitschia confertaspora ATCC 74209</name>
    <dbReference type="NCBI Taxonomy" id="1513339"/>
    <lineage>
        <taxon>Eukaryota</taxon>
        <taxon>Fungi</taxon>
        <taxon>Dikarya</taxon>
        <taxon>Ascomycota</taxon>
        <taxon>Pezizomycotina</taxon>
        <taxon>Dothideomycetes</taxon>
        <taxon>Pleosporomycetidae</taxon>
        <taxon>Pleosporales</taxon>
        <taxon>Delitschiaceae</taxon>
        <taxon>Delitschia</taxon>
    </lineage>
</organism>
<evidence type="ECO:0000256" key="1">
    <source>
        <dbReference type="SAM" id="MobiDB-lite"/>
    </source>
</evidence>
<protein>
    <submittedName>
        <fullName evidence="2">Uncharacterized protein</fullName>
    </submittedName>
</protein>
<sequence>MSIPFNFILKVAPVAFLPLTRRRFMPSPLSFGKRLLREVMRDRAERNDQIASLKRNTDTKLIEDAVTIKKLKVPGSVAESSGLAQHLGGKENVLLTSAANPLDTRKTFPAISQKGKVNMGILPEDRSAGPAFSARKSTFVDIRTTAEASITRHASAAALKDGKEVTWGGQAAVLNLRPAKTYPKQQTSEEASSDSDWKPTTKKQCVRKPTTRPLKRGRHASPSPTPDPCAYQEESEISDYLDLTLKKHNCFCLFALPLSIRNKIFSNVCGDDLESMLSNTAGALPSCSQLRKEMRSSLCGGRRSAYRDIIWGLKGNESYIRQWCSLQEGKKSVPTPKSIEMPEVMRRSITLKREFYEELNSLRGVWYFVRDEPKKEKEAPNRLTPPTEAIDLKMRTTTLPF</sequence>
<reference evidence="2" key="1">
    <citation type="journal article" date="2020" name="Stud. Mycol.">
        <title>101 Dothideomycetes genomes: a test case for predicting lifestyles and emergence of pathogens.</title>
        <authorList>
            <person name="Haridas S."/>
            <person name="Albert R."/>
            <person name="Binder M."/>
            <person name="Bloem J."/>
            <person name="Labutti K."/>
            <person name="Salamov A."/>
            <person name="Andreopoulos B."/>
            <person name="Baker S."/>
            <person name="Barry K."/>
            <person name="Bills G."/>
            <person name="Bluhm B."/>
            <person name="Cannon C."/>
            <person name="Castanera R."/>
            <person name="Culley D."/>
            <person name="Daum C."/>
            <person name="Ezra D."/>
            <person name="Gonzalez J."/>
            <person name="Henrissat B."/>
            <person name="Kuo A."/>
            <person name="Liang C."/>
            <person name="Lipzen A."/>
            <person name="Lutzoni F."/>
            <person name="Magnuson J."/>
            <person name="Mondo S."/>
            <person name="Nolan M."/>
            <person name="Ohm R."/>
            <person name="Pangilinan J."/>
            <person name="Park H.-J."/>
            <person name="Ramirez L."/>
            <person name="Alfaro M."/>
            <person name="Sun H."/>
            <person name="Tritt A."/>
            <person name="Yoshinaga Y."/>
            <person name="Zwiers L.-H."/>
            <person name="Turgeon B."/>
            <person name="Goodwin S."/>
            <person name="Spatafora J."/>
            <person name="Crous P."/>
            <person name="Grigoriev I."/>
        </authorList>
    </citation>
    <scope>NUCLEOTIDE SEQUENCE</scope>
    <source>
        <strain evidence="2">ATCC 74209</strain>
    </source>
</reference>
<comment type="caution">
    <text evidence="2">The sequence shown here is derived from an EMBL/GenBank/DDBJ whole genome shotgun (WGS) entry which is preliminary data.</text>
</comment>
<proteinExistence type="predicted"/>